<dbReference type="STRING" id="272942.RCAP_rcc01225"/>
<name>D5AS91_RHOCB</name>
<reference evidence="1 2" key="2">
    <citation type="journal article" date="2010" name="J. Bacteriol.">
        <title>Complete genome sequence of the photosynthetic purple nonsulfur bacterium Rhodobacter capsulatus SB 1003.</title>
        <authorList>
            <person name="Strnad H."/>
            <person name="Lapidus A."/>
            <person name="Paces J."/>
            <person name="Ulbrich P."/>
            <person name="Vlcek C."/>
            <person name="Paces V."/>
            <person name="Haselkorn R."/>
        </authorList>
    </citation>
    <scope>NUCLEOTIDE SEQUENCE [LARGE SCALE GENOMIC DNA]</scope>
    <source>
        <strain evidence="2">ATCC BAA-309 / NBRC 16581 / SB1003</strain>
    </source>
</reference>
<accession>D5AS91</accession>
<dbReference type="KEGG" id="rcp:RCAP_rcc01225"/>
<organism evidence="1 2">
    <name type="scientific">Rhodobacter capsulatus (strain ATCC BAA-309 / NBRC 16581 / SB1003)</name>
    <dbReference type="NCBI Taxonomy" id="272942"/>
    <lineage>
        <taxon>Bacteria</taxon>
        <taxon>Pseudomonadati</taxon>
        <taxon>Pseudomonadota</taxon>
        <taxon>Alphaproteobacteria</taxon>
        <taxon>Rhodobacterales</taxon>
        <taxon>Rhodobacter group</taxon>
        <taxon>Rhodobacter</taxon>
    </lineage>
</organism>
<dbReference type="Proteomes" id="UP000002361">
    <property type="component" value="Chromosome"/>
</dbReference>
<keyword evidence="2" id="KW-1185">Reference proteome</keyword>
<dbReference type="EMBL" id="CP001312">
    <property type="protein sequence ID" value="ADE84982.1"/>
    <property type="molecule type" value="Genomic_DNA"/>
</dbReference>
<gene>
    <name evidence="1" type="ordered locus">RCAP_rcc01225</name>
</gene>
<dbReference type="AlphaFoldDB" id="D5AS91"/>
<reference key="1">
    <citation type="submission" date="2008-12" db="EMBL/GenBank/DDBJ databases">
        <title>Complete genome sequence of Rhodobacter capsulatus SB1003.</title>
        <authorList>
            <person name="Strnad H."/>
            <person name="Lapidus A."/>
            <person name="Vlcek C."/>
            <person name="Ulbrich P."/>
            <person name="Paces J."/>
            <person name="Maltsev N."/>
            <person name="Kumar V."/>
            <person name="Kogan Y."/>
            <person name="Milgram A."/>
            <person name="Rebrekov D."/>
            <person name="Mazur M."/>
            <person name="Cox R."/>
            <person name="Kyrpides N."/>
            <person name="Kolar M."/>
            <person name="Sachova J."/>
            <person name="Ridl J."/>
            <person name="Ivanova N."/>
            <person name="Kapatral V."/>
            <person name="Los T."/>
            <person name="Lykidis A."/>
            <person name="Mikhailova N."/>
            <person name="Reznik G."/>
            <person name="Vasieva O."/>
            <person name="Fonstein M."/>
            <person name="Paces V."/>
            <person name="Haselkorn R."/>
        </authorList>
    </citation>
    <scope>NUCLEOTIDE SEQUENCE</scope>
    <source>
        <strain>SB1003</strain>
    </source>
</reference>
<sequence>MAPFLLDTSLPHRGTPVLLIPRALTRHEATRAHLSGRAIKEQGNR</sequence>
<dbReference type="HOGENOM" id="CLU_3204517_0_0_5"/>
<evidence type="ECO:0000313" key="2">
    <source>
        <dbReference type="Proteomes" id="UP000002361"/>
    </source>
</evidence>
<protein>
    <submittedName>
        <fullName evidence="1">Uncharacterized protein</fullName>
    </submittedName>
</protein>
<evidence type="ECO:0000313" key="1">
    <source>
        <dbReference type="EMBL" id="ADE84982.1"/>
    </source>
</evidence>
<proteinExistence type="predicted"/>